<sequence>MAFVCPLYMDSPSQIYRDLTGREEEKNPIKKLYNRLFRADVGRWISACAVVALSAGVISQQPGPKMLASAAYNLAIAMPVSPQGMLNPRPPTWYMIFLVISIFKWMSAFIVMFVIRVSENPDDVYRLEKRRAGDGFTIADTGPLGILESMTIACGCFGVISLLFCFYQCYVVHQLFTTGYKKSEMREGYRKIKKLKDLKGDNIAITA</sequence>
<keyword evidence="1" id="KW-0472">Membrane</keyword>
<dbReference type="OrthoDB" id="4749694at2759"/>
<keyword evidence="1" id="KW-1133">Transmembrane helix</keyword>
<evidence type="ECO:0000313" key="2">
    <source>
        <dbReference type="EMBL" id="KAH7171433.1"/>
    </source>
</evidence>
<name>A0A9P9FTF0_9HYPO</name>
<dbReference type="EMBL" id="JAGMUV010000002">
    <property type="protein sequence ID" value="KAH7171433.1"/>
    <property type="molecule type" value="Genomic_DNA"/>
</dbReference>
<comment type="caution">
    <text evidence="2">The sequence shown here is derived from an EMBL/GenBank/DDBJ whole genome shotgun (WGS) entry which is preliminary data.</text>
</comment>
<gene>
    <name evidence="2" type="ORF">EDB81DRAFT_910227</name>
</gene>
<dbReference type="Proteomes" id="UP000738349">
    <property type="component" value="Unassembled WGS sequence"/>
</dbReference>
<feature type="transmembrane region" description="Helical" evidence="1">
    <location>
        <begin position="93"/>
        <end position="115"/>
    </location>
</feature>
<keyword evidence="3" id="KW-1185">Reference proteome</keyword>
<proteinExistence type="predicted"/>
<organism evidence="2 3">
    <name type="scientific">Dactylonectria macrodidyma</name>
    <dbReference type="NCBI Taxonomy" id="307937"/>
    <lineage>
        <taxon>Eukaryota</taxon>
        <taxon>Fungi</taxon>
        <taxon>Dikarya</taxon>
        <taxon>Ascomycota</taxon>
        <taxon>Pezizomycotina</taxon>
        <taxon>Sordariomycetes</taxon>
        <taxon>Hypocreomycetidae</taxon>
        <taxon>Hypocreales</taxon>
        <taxon>Nectriaceae</taxon>
        <taxon>Dactylonectria</taxon>
    </lineage>
</organism>
<evidence type="ECO:0000313" key="3">
    <source>
        <dbReference type="Proteomes" id="UP000738349"/>
    </source>
</evidence>
<feature type="transmembrane region" description="Helical" evidence="1">
    <location>
        <begin position="150"/>
        <end position="176"/>
    </location>
</feature>
<reference evidence="2" key="1">
    <citation type="journal article" date="2021" name="Nat. Commun.">
        <title>Genetic determinants of endophytism in the Arabidopsis root mycobiome.</title>
        <authorList>
            <person name="Mesny F."/>
            <person name="Miyauchi S."/>
            <person name="Thiergart T."/>
            <person name="Pickel B."/>
            <person name="Atanasova L."/>
            <person name="Karlsson M."/>
            <person name="Huettel B."/>
            <person name="Barry K.W."/>
            <person name="Haridas S."/>
            <person name="Chen C."/>
            <person name="Bauer D."/>
            <person name="Andreopoulos W."/>
            <person name="Pangilinan J."/>
            <person name="LaButti K."/>
            <person name="Riley R."/>
            <person name="Lipzen A."/>
            <person name="Clum A."/>
            <person name="Drula E."/>
            <person name="Henrissat B."/>
            <person name="Kohler A."/>
            <person name="Grigoriev I.V."/>
            <person name="Martin F.M."/>
            <person name="Hacquard S."/>
        </authorList>
    </citation>
    <scope>NUCLEOTIDE SEQUENCE</scope>
    <source>
        <strain evidence="2">MPI-CAGE-AT-0147</strain>
    </source>
</reference>
<dbReference type="AlphaFoldDB" id="A0A9P9FTF0"/>
<evidence type="ECO:0000256" key="1">
    <source>
        <dbReference type="SAM" id="Phobius"/>
    </source>
</evidence>
<keyword evidence="1" id="KW-0812">Transmembrane</keyword>
<accession>A0A9P9FTF0</accession>
<protein>
    <submittedName>
        <fullName evidence="2">Uncharacterized protein</fullName>
    </submittedName>
</protein>